<dbReference type="Proteomes" id="UP001597182">
    <property type="component" value="Unassembled WGS sequence"/>
</dbReference>
<protein>
    <submittedName>
        <fullName evidence="1">Uncharacterized protein</fullName>
    </submittedName>
</protein>
<reference evidence="2" key="1">
    <citation type="journal article" date="2019" name="Int. J. Syst. Evol. Microbiol.">
        <title>The Global Catalogue of Microorganisms (GCM) 10K type strain sequencing project: providing services to taxonomists for standard genome sequencing and annotation.</title>
        <authorList>
            <consortium name="The Broad Institute Genomics Platform"/>
            <consortium name="The Broad Institute Genome Sequencing Center for Infectious Disease"/>
            <person name="Wu L."/>
            <person name="Ma J."/>
        </authorList>
    </citation>
    <scope>NUCLEOTIDE SEQUENCE [LARGE SCALE GENOMIC DNA]</scope>
    <source>
        <strain evidence="2">CCUG 49018</strain>
    </source>
</reference>
<gene>
    <name evidence="1" type="ORF">ACFQ34_32725</name>
</gene>
<sequence>MAGVVGAGGASTTGTDVTAGTCGAFGDDACTGALSTVVGAVAVNDGDFSPPPEVATAMTMIRTAAPATNHGHFLRAFLGGSC</sequence>
<evidence type="ECO:0000313" key="2">
    <source>
        <dbReference type="Proteomes" id="UP001597182"/>
    </source>
</evidence>
<keyword evidence="2" id="KW-1185">Reference proteome</keyword>
<organism evidence="1 2">
    <name type="scientific">Pseudonocardia benzenivorans</name>
    <dbReference type="NCBI Taxonomy" id="228005"/>
    <lineage>
        <taxon>Bacteria</taxon>
        <taxon>Bacillati</taxon>
        <taxon>Actinomycetota</taxon>
        <taxon>Actinomycetes</taxon>
        <taxon>Pseudonocardiales</taxon>
        <taxon>Pseudonocardiaceae</taxon>
        <taxon>Pseudonocardia</taxon>
    </lineage>
</organism>
<dbReference type="RefSeq" id="WP_379653406.1">
    <property type="nucleotide sequence ID" value="NZ_JBHTMB010000331.1"/>
</dbReference>
<evidence type="ECO:0000313" key="1">
    <source>
        <dbReference type="EMBL" id="MFD1238068.1"/>
    </source>
</evidence>
<dbReference type="EMBL" id="JBHTMB010000331">
    <property type="protein sequence ID" value="MFD1238068.1"/>
    <property type="molecule type" value="Genomic_DNA"/>
</dbReference>
<accession>A0ABW3VSS3</accession>
<comment type="caution">
    <text evidence="1">The sequence shown here is derived from an EMBL/GenBank/DDBJ whole genome shotgun (WGS) entry which is preliminary data.</text>
</comment>
<proteinExistence type="predicted"/>
<name>A0ABW3VSS3_9PSEU</name>